<accession>A0ABP1D8A1</accession>
<evidence type="ECO:0000313" key="3">
    <source>
        <dbReference type="Proteomes" id="UP001497453"/>
    </source>
</evidence>
<feature type="chain" id="PRO_5047049717" evidence="1">
    <location>
        <begin position="21"/>
        <end position="513"/>
    </location>
</feature>
<dbReference type="Proteomes" id="UP001497453">
    <property type="component" value="Chromosome 3"/>
</dbReference>
<gene>
    <name evidence="2" type="ORF">GFSPODELE1_LOCUS4506</name>
</gene>
<feature type="signal peptide" evidence="1">
    <location>
        <begin position="1"/>
        <end position="20"/>
    </location>
</feature>
<proteinExistence type="predicted"/>
<reference evidence="3" key="1">
    <citation type="submission" date="2024-04" db="EMBL/GenBank/DDBJ databases">
        <authorList>
            <person name="Shaw F."/>
            <person name="Minotto A."/>
        </authorList>
    </citation>
    <scope>NUCLEOTIDE SEQUENCE [LARGE SCALE GENOMIC DNA]</scope>
</reference>
<organism evidence="2 3">
    <name type="scientific">Somion occarium</name>
    <dbReference type="NCBI Taxonomy" id="3059160"/>
    <lineage>
        <taxon>Eukaryota</taxon>
        <taxon>Fungi</taxon>
        <taxon>Dikarya</taxon>
        <taxon>Basidiomycota</taxon>
        <taxon>Agaricomycotina</taxon>
        <taxon>Agaricomycetes</taxon>
        <taxon>Polyporales</taxon>
        <taxon>Cerrenaceae</taxon>
        <taxon>Somion</taxon>
    </lineage>
</organism>
<dbReference type="EMBL" id="OZ037946">
    <property type="protein sequence ID" value="CAL1703297.1"/>
    <property type="molecule type" value="Genomic_DNA"/>
</dbReference>
<evidence type="ECO:0000256" key="1">
    <source>
        <dbReference type="SAM" id="SignalP"/>
    </source>
</evidence>
<keyword evidence="3" id="KW-1185">Reference proteome</keyword>
<sequence>MRSSAVIALAILSASAPAFSAPLVARDTTTDESGALNTGLIKDVVSIGNDVVSGIQGIKSLFDREDLELLARAVPTTAAPASSLPTDESGAFNIGHILSTVAGIASNFLKREDFELFSREDLELLARADPSTLPTDESGALNIGHIFSTIAGIASNFLKREDLELLARAAPATTAASLPTDESGALDIGKIFSTIAGIASNFLKREELEILARDVPTDESGALNTGLIKDVVEIGNGIVNGVQGIKSLFDREELELLARAVPASAPSTTSLPTDESGALDIGKILSTIAGLVSNFLKREELEMIARDTAAVPIDESGALNTGLIKDFVEIGNGIVNGVQGIKSLFNREDLELLSRAAPSAAAIPTDESGALNIGHILSTIAGIASNFLKREDLELLARDATILPTDQSGALNIGHILSTIAGIASNFLKRDDLHMFAREDVLQLRELHDVIARDAATVAASPDQSGALDIGKIVSTIAGFFLKREEMLQARDSTLRSSFRIPVRRPRSLNDLD</sequence>
<evidence type="ECO:0000313" key="2">
    <source>
        <dbReference type="EMBL" id="CAL1703297.1"/>
    </source>
</evidence>
<protein>
    <submittedName>
        <fullName evidence="2">Uncharacterized protein</fullName>
    </submittedName>
</protein>
<name>A0ABP1D8A1_9APHY</name>
<keyword evidence="1" id="KW-0732">Signal</keyword>